<evidence type="ECO:0000313" key="2">
    <source>
        <dbReference type="Proteomes" id="UP001551695"/>
    </source>
</evidence>
<dbReference type="EMBL" id="JBFAKC010000004">
    <property type="protein sequence ID" value="MEV0708175.1"/>
    <property type="molecule type" value="Genomic_DNA"/>
</dbReference>
<keyword evidence="2" id="KW-1185">Reference proteome</keyword>
<protein>
    <submittedName>
        <fullName evidence="1">Uncharacterized protein</fullName>
    </submittedName>
</protein>
<evidence type="ECO:0000313" key="1">
    <source>
        <dbReference type="EMBL" id="MEV0708175.1"/>
    </source>
</evidence>
<reference evidence="1 2" key="1">
    <citation type="submission" date="2024-06" db="EMBL/GenBank/DDBJ databases">
        <title>The Natural Products Discovery Center: Release of the First 8490 Sequenced Strains for Exploring Actinobacteria Biosynthetic Diversity.</title>
        <authorList>
            <person name="Kalkreuter E."/>
            <person name="Kautsar S.A."/>
            <person name="Yang D."/>
            <person name="Bader C.D."/>
            <person name="Teijaro C.N."/>
            <person name="Fluegel L."/>
            <person name="Davis C.M."/>
            <person name="Simpson J.R."/>
            <person name="Lauterbach L."/>
            <person name="Steele A.D."/>
            <person name="Gui C."/>
            <person name="Meng S."/>
            <person name="Li G."/>
            <person name="Viehrig K."/>
            <person name="Ye F."/>
            <person name="Su P."/>
            <person name="Kiefer A.F."/>
            <person name="Nichols A."/>
            <person name="Cepeda A.J."/>
            <person name="Yan W."/>
            <person name="Fan B."/>
            <person name="Jiang Y."/>
            <person name="Adhikari A."/>
            <person name="Zheng C.-J."/>
            <person name="Schuster L."/>
            <person name="Cowan T.M."/>
            <person name="Smanski M.J."/>
            <person name="Chevrette M.G."/>
            <person name="De Carvalho L.P.S."/>
            <person name="Shen B."/>
        </authorList>
    </citation>
    <scope>NUCLEOTIDE SEQUENCE [LARGE SCALE GENOMIC DNA]</scope>
    <source>
        <strain evidence="1 2">NPDC050403</strain>
    </source>
</reference>
<accession>A0ABV3FRY4</accession>
<organism evidence="1 2">
    <name type="scientific">Nocardia aurea</name>
    <dbReference type="NCBI Taxonomy" id="2144174"/>
    <lineage>
        <taxon>Bacteria</taxon>
        <taxon>Bacillati</taxon>
        <taxon>Actinomycetota</taxon>
        <taxon>Actinomycetes</taxon>
        <taxon>Mycobacteriales</taxon>
        <taxon>Nocardiaceae</taxon>
        <taxon>Nocardia</taxon>
    </lineage>
</organism>
<proteinExistence type="predicted"/>
<comment type="caution">
    <text evidence="1">The sequence shown here is derived from an EMBL/GenBank/DDBJ whole genome shotgun (WGS) entry which is preliminary data.</text>
</comment>
<name>A0ABV3FRY4_9NOCA</name>
<dbReference type="Proteomes" id="UP001551695">
    <property type="component" value="Unassembled WGS sequence"/>
</dbReference>
<gene>
    <name evidence="1" type="ORF">AB0I48_11460</name>
</gene>
<sequence length="62" mass="6924">MVFIDADFAAARERGTCRDAAAFGGTEAAALAYEQRYHAAGREYLAQRSRRRQLLRVGASFR</sequence>
<dbReference type="RefSeq" id="WP_357782562.1">
    <property type="nucleotide sequence ID" value="NZ_JBFAKC010000004.1"/>
</dbReference>